<name>A0A017S0G9_ASPRC</name>
<dbReference type="RefSeq" id="XP_040634036.1">
    <property type="nucleotide sequence ID" value="XM_040785614.1"/>
</dbReference>
<evidence type="ECO:0000256" key="1">
    <source>
        <dbReference type="SAM" id="MobiDB-lite"/>
    </source>
</evidence>
<feature type="region of interest" description="Disordered" evidence="1">
    <location>
        <begin position="335"/>
        <end position="374"/>
    </location>
</feature>
<accession>A0A017S0G9</accession>
<keyword evidence="6" id="KW-1185">Reference proteome</keyword>
<evidence type="ECO:0000256" key="3">
    <source>
        <dbReference type="SAM" id="SignalP"/>
    </source>
</evidence>
<feature type="signal peptide" evidence="3">
    <location>
        <begin position="1"/>
        <end position="19"/>
    </location>
</feature>
<feature type="compositionally biased region" description="Basic residues" evidence="1">
    <location>
        <begin position="243"/>
        <end position="252"/>
    </location>
</feature>
<keyword evidence="2" id="KW-0472">Membrane</keyword>
<keyword evidence="2" id="KW-1133">Transmembrane helix</keyword>
<dbReference type="GeneID" id="63700738"/>
<evidence type="ECO:0000313" key="5">
    <source>
        <dbReference type="EMBL" id="EYE90346.1"/>
    </source>
</evidence>
<dbReference type="Proteomes" id="UP000019804">
    <property type="component" value="Unassembled WGS sequence"/>
</dbReference>
<reference evidence="6" key="1">
    <citation type="journal article" date="2014" name="Nat. Commun.">
        <title>Genomic adaptations of the halophilic Dead Sea filamentous fungus Eurotium rubrum.</title>
        <authorList>
            <person name="Kis-Papo T."/>
            <person name="Weig A.R."/>
            <person name="Riley R."/>
            <person name="Persoh D."/>
            <person name="Salamov A."/>
            <person name="Sun H."/>
            <person name="Lipzen A."/>
            <person name="Wasser S.P."/>
            <person name="Rambold G."/>
            <person name="Grigoriev I.V."/>
            <person name="Nevo E."/>
        </authorList>
    </citation>
    <scope>NUCLEOTIDE SEQUENCE [LARGE SCALE GENOMIC DNA]</scope>
    <source>
        <strain evidence="6">CBS 135680</strain>
    </source>
</reference>
<feature type="domain" description="DUF7728" evidence="4">
    <location>
        <begin position="47"/>
        <end position="184"/>
    </location>
</feature>
<sequence length="374" mass="41137">MFLRSFLLGATALTLPSSAVLVVPETQGIASDDGISALSPLEAQSTQQQLIELSCTECPFREVDEDGQVSWSDGFKTSLSLNFSVDDGLLLANDHQVFPPPPPVTINAVQRRESDGEESDPIPLGYALEVMPLPTPPEEEVELLEIRFTVLDLDSHPVPLDTVAISLIHDREGSIYMAKTEVEETAPNRVSWKQCRGKPSCLRKLLFNRMHDLFAAAKTRMLGMKSRLAGPKGCHGRPPFPRPMHHGPHHHHGDGAWAEGGPSHAGDHFPPPPPPHMHHFHHGGLHHTMSRIFRFIVVPAVLGVLAGLLASALGMLFGQVVIFFWLRYRRSGDKQTTANLERGTASEKQGLMEESDEIPPPYVDEGVIVSDEKQ</sequence>
<organism evidence="5 6">
    <name type="scientific">Aspergillus ruber (strain CBS 135680)</name>
    <dbReference type="NCBI Taxonomy" id="1388766"/>
    <lineage>
        <taxon>Eukaryota</taxon>
        <taxon>Fungi</taxon>
        <taxon>Dikarya</taxon>
        <taxon>Ascomycota</taxon>
        <taxon>Pezizomycotina</taxon>
        <taxon>Eurotiomycetes</taxon>
        <taxon>Eurotiomycetidae</taxon>
        <taxon>Eurotiales</taxon>
        <taxon>Aspergillaceae</taxon>
        <taxon>Aspergillus</taxon>
        <taxon>Aspergillus subgen. Aspergillus</taxon>
    </lineage>
</organism>
<evidence type="ECO:0000256" key="2">
    <source>
        <dbReference type="SAM" id="Phobius"/>
    </source>
</evidence>
<feature type="transmembrane region" description="Helical" evidence="2">
    <location>
        <begin position="296"/>
        <end position="326"/>
    </location>
</feature>
<evidence type="ECO:0000313" key="6">
    <source>
        <dbReference type="Proteomes" id="UP000019804"/>
    </source>
</evidence>
<proteinExistence type="predicted"/>
<dbReference type="PANTHER" id="PTHR40622">
    <property type="match status" value="1"/>
</dbReference>
<keyword evidence="3" id="KW-0732">Signal</keyword>
<dbReference type="HOGENOM" id="CLU_051864_0_0_1"/>
<dbReference type="OrthoDB" id="5409353at2759"/>
<dbReference type="Pfam" id="PF24854">
    <property type="entry name" value="DUF7728"/>
    <property type="match status" value="1"/>
</dbReference>
<dbReference type="PANTHER" id="PTHR40622:SF2">
    <property type="match status" value="1"/>
</dbReference>
<gene>
    <name evidence="5" type="ORF">EURHEDRAFT_489223</name>
</gene>
<evidence type="ECO:0000259" key="4">
    <source>
        <dbReference type="Pfam" id="PF24854"/>
    </source>
</evidence>
<dbReference type="InterPro" id="IPR056145">
    <property type="entry name" value="DUF7728"/>
</dbReference>
<dbReference type="EMBL" id="KK088461">
    <property type="protein sequence ID" value="EYE90346.1"/>
    <property type="molecule type" value="Genomic_DNA"/>
</dbReference>
<keyword evidence="2" id="KW-0812">Transmembrane</keyword>
<dbReference type="AlphaFoldDB" id="A0A017S0G9"/>
<protein>
    <recommendedName>
        <fullName evidence="4">DUF7728 domain-containing protein</fullName>
    </recommendedName>
</protein>
<feature type="chain" id="PRO_5001495613" description="DUF7728 domain-containing protein" evidence="3">
    <location>
        <begin position="20"/>
        <end position="374"/>
    </location>
</feature>
<feature type="region of interest" description="Disordered" evidence="1">
    <location>
        <begin position="235"/>
        <end position="273"/>
    </location>
</feature>